<keyword evidence="2" id="KW-1185">Reference proteome</keyword>
<dbReference type="KEGG" id="puo:RZN69_14270"/>
<sequence>MAISVGMVCSLFVWCMAKVMCAPEDADHMHGILDDTPDHDEKQD</sequence>
<dbReference type="Proteomes" id="UP001304300">
    <property type="component" value="Chromosome"/>
</dbReference>
<name>A0AAQ3L6C6_9BACT</name>
<dbReference type="RefSeq" id="WP_317831793.1">
    <property type="nucleotide sequence ID" value="NZ_CP136920.1"/>
</dbReference>
<organism evidence="1 2">
    <name type="scientific">Rubellicoccus peritrichatus</name>
    <dbReference type="NCBI Taxonomy" id="3080537"/>
    <lineage>
        <taxon>Bacteria</taxon>
        <taxon>Pseudomonadati</taxon>
        <taxon>Verrucomicrobiota</taxon>
        <taxon>Opitutia</taxon>
        <taxon>Puniceicoccales</taxon>
        <taxon>Cerasicoccaceae</taxon>
        <taxon>Rubellicoccus</taxon>
    </lineage>
</organism>
<evidence type="ECO:0000313" key="1">
    <source>
        <dbReference type="EMBL" id="WOO39786.1"/>
    </source>
</evidence>
<reference evidence="1 2" key="1">
    <citation type="submission" date="2023-10" db="EMBL/GenBank/DDBJ databases">
        <title>Rubellicoccus peritrichatus gen. nov., sp. nov., isolated from an algae of coral reef tank.</title>
        <authorList>
            <person name="Luo J."/>
        </authorList>
    </citation>
    <scope>NUCLEOTIDE SEQUENCE [LARGE SCALE GENOMIC DNA]</scope>
    <source>
        <strain evidence="1 2">CR14</strain>
    </source>
</reference>
<evidence type="ECO:0000313" key="2">
    <source>
        <dbReference type="Proteomes" id="UP001304300"/>
    </source>
</evidence>
<accession>A0AAQ3L6C6</accession>
<dbReference type="EMBL" id="CP136920">
    <property type="protein sequence ID" value="WOO39786.1"/>
    <property type="molecule type" value="Genomic_DNA"/>
</dbReference>
<gene>
    <name evidence="1" type="ORF">RZN69_14270</name>
</gene>
<protein>
    <submittedName>
        <fullName evidence="1">Uncharacterized protein</fullName>
    </submittedName>
</protein>
<dbReference type="AlphaFoldDB" id="A0AAQ3L6C6"/>
<proteinExistence type="predicted"/>